<keyword evidence="2" id="KW-0472">Membrane</keyword>
<dbReference type="AlphaFoldDB" id="A0A2G5PCF0"/>
<feature type="compositionally biased region" description="Basic and acidic residues" evidence="1">
    <location>
        <begin position="218"/>
        <end position="235"/>
    </location>
</feature>
<organism evidence="3 4">
    <name type="scientific">Mycobacterium celatum</name>
    <dbReference type="NCBI Taxonomy" id="28045"/>
    <lineage>
        <taxon>Bacteria</taxon>
        <taxon>Bacillati</taxon>
        <taxon>Actinomycetota</taxon>
        <taxon>Actinomycetes</taxon>
        <taxon>Mycobacteriales</taxon>
        <taxon>Mycobacteriaceae</taxon>
        <taxon>Mycobacterium</taxon>
    </lineage>
</organism>
<accession>A0A2G5PCF0</accession>
<protein>
    <recommendedName>
        <fullName evidence="5">Transmembrane protein</fullName>
    </recommendedName>
</protein>
<keyword evidence="2" id="KW-1133">Transmembrane helix</keyword>
<evidence type="ECO:0008006" key="5">
    <source>
        <dbReference type="Google" id="ProtNLM"/>
    </source>
</evidence>
<feature type="transmembrane region" description="Helical" evidence="2">
    <location>
        <begin position="110"/>
        <end position="136"/>
    </location>
</feature>
<dbReference type="EMBL" id="PDKV01000029">
    <property type="protein sequence ID" value="PIB76015.1"/>
    <property type="molecule type" value="Genomic_DNA"/>
</dbReference>
<comment type="caution">
    <text evidence="3">The sequence shown here is derived from an EMBL/GenBank/DDBJ whole genome shotgun (WGS) entry which is preliminary data.</text>
</comment>
<evidence type="ECO:0000313" key="4">
    <source>
        <dbReference type="Proteomes" id="UP000230971"/>
    </source>
</evidence>
<gene>
    <name evidence="3" type="ORF">CQY23_18820</name>
</gene>
<name>A0A2G5PCF0_MYCCE</name>
<evidence type="ECO:0000256" key="2">
    <source>
        <dbReference type="SAM" id="Phobius"/>
    </source>
</evidence>
<evidence type="ECO:0000256" key="1">
    <source>
        <dbReference type="SAM" id="MobiDB-lite"/>
    </source>
</evidence>
<proteinExistence type="predicted"/>
<dbReference type="InterPro" id="IPR047958">
    <property type="entry name" value="B-4DMT-like"/>
</dbReference>
<dbReference type="RefSeq" id="WP_084707401.1">
    <property type="nucleotide sequence ID" value="NZ_BBUN01000503.1"/>
</dbReference>
<feature type="region of interest" description="Disordered" evidence="1">
    <location>
        <begin position="168"/>
        <end position="235"/>
    </location>
</feature>
<feature type="transmembrane region" description="Helical" evidence="2">
    <location>
        <begin position="33"/>
        <end position="53"/>
    </location>
</feature>
<sequence>MSNWMLRGLVYAAAMVVVRLFQGTLINAFQTQAALISIVLLILFIIGIVVWGIRDGRADAWVQPDPDRRGDLAMVWLLAGLVAGIVSGAVAWLISLLYKGLYAGGLINELTTFAAFTALLVFLGGIGGATLGRWLIDRKGNYAPQPRGGGEEDRVDTDVFAAVRPDDTATQGGAMHQQQASSVATAEREATTAPQPAYSESPTEEIKLSDVEAPTEAKPAEAEAQTEKAKPEDQR</sequence>
<dbReference type="Proteomes" id="UP000230971">
    <property type="component" value="Unassembled WGS sequence"/>
</dbReference>
<evidence type="ECO:0000313" key="3">
    <source>
        <dbReference type="EMBL" id="PIB76015.1"/>
    </source>
</evidence>
<reference evidence="3 4" key="1">
    <citation type="journal article" date="2017" name="Infect. Genet. Evol.">
        <title>The new phylogeny of the genus Mycobacterium: The old and the news.</title>
        <authorList>
            <person name="Tortoli E."/>
            <person name="Fedrizzi T."/>
            <person name="Meehan C.J."/>
            <person name="Trovato A."/>
            <person name="Grottola A."/>
            <person name="Giacobazzi E."/>
            <person name="Serpini G.F."/>
            <person name="Tagliazucchi S."/>
            <person name="Fabio A."/>
            <person name="Bettua C."/>
            <person name="Bertorelli R."/>
            <person name="Frascaro F."/>
            <person name="De Sanctis V."/>
            <person name="Pecorari M."/>
            <person name="Jousson O."/>
            <person name="Segata N."/>
            <person name="Cirillo D.M."/>
        </authorList>
    </citation>
    <scope>NUCLEOTIDE SEQUENCE [LARGE SCALE GENOMIC DNA]</scope>
    <source>
        <strain evidence="3 4">NCTC 12882</strain>
    </source>
</reference>
<feature type="compositionally biased region" description="Polar residues" evidence="1">
    <location>
        <begin position="192"/>
        <end position="201"/>
    </location>
</feature>
<dbReference type="OrthoDB" id="4375786at2"/>
<dbReference type="NCBIfam" id="NF037996">
    <property type="entry name" value="B-4DMT"/>
    <property type="match status" value="1"/>
</dbReference>
<feature type="transmembrane region" description="Helical" evidence="2">
    <location>
        <begin position="74"/>
        <end position="98"/>
    </location>
</feature>
<feature type="compositionally biased region" description="Polar residues" evidence="1">
    <location>
        <begin position="168"/>
        <end position="184"/>
    </location>
</feature>
<keyword evidence="2" id="KW-0812">Transmembrane</keyword>